<keyword evidence="10" id="KW-1185">Reference proteome</keyword>
<dbReference type="InterPro" id="IPR012336">
    <property type="entry name" value="Thioredoxin-like_fold"/>
</dbReference>
<dbReference type="RefSeq" id="WP_121485997.1">
    <property type="nucleotide sequence ID" value="NZ_QQXL01000009.1"/>
</dbReference>
<dbReference type="CDD" id="cd02972">
    <property type="entry name" value="DsbA_family"/>
    <property type="match status" value="1"/>
</dbReference>
<comment type="caution">
    <text evidence="9">The sequence shown here is derived from an EMBL/GenBank/DDBJ whole genome shotgun (WGS) entry which is preliminary data.</text>
</comment>
<feature type="domain" description="Thioredoxin-like fold" evidence="8">
    <location>
        <begin position="129"/>
        <end position="295"/>
    </location>
</feature>
<feature type="region of interest" description="Disordered" evidence="6">
    <location>
        <begin position="1"/>
        <end position="32"/>
    </location>
</feature>
<gene>
    <name evidence="9" type="ORF">DWQ67_12750</name>
</gene>
<keyword evidence="3" id="KW-0560">Oxidoreductase</keyword>
<dbReference type="InterPro" id="IPR036249">
    <property type="entry name" value="Thioredoxin-like_sf"/>
</dbReference>
<keyword evidence="7" id="KW-1133">Transmembrane helix</keyword>
<evidence type="ECO:0000256" key="2">
    <source>
        <dbReference type="ARBA" id="ARBA00022729"/>
    </source>
</evidence>
<evidence type="ECO:0000259" key="8">
    <source>
        <dbReference type="Pfam" id="PF13462"/>
    </source>
</evidence>
<protein>
    <recommendedName>
        <fullName evidence="8">Thioredoxin-like fold domain-containing protein</fullName>
    </recommendedName>
</protein>
<dbReference type="Pfam" id="PF13462">
    <property type="entry name" value="Thioredoxin_4"/>
    <property type="match status" value="1"/>
</dbReference>
<keyword evidence="5" id="KW-0676">Redox-active center</keyword>
<reference evidence="9 10" key="1">
    <citation type="submission" date="2018-07" db="EMBL/GenBank/DDBJ databases">
        <title>Arthrobacter sp. nov., isolated from raw cow's milk with high bacterial count.</title>
        <authorList>
            <person name="Hahne J."/>
            <person name="Isele D."/>
            <person name="Lipski A."/>
        </authorList>
    </citation>
    <scope>NUCLEOTIDE SEQUENCE [LARGE SCALE GENOMIC DNA]</scope>
    <source>
        <strain evidence="9 10">JZ R-183</strain>
    </source>
</reference>
<evidence type="ECO:0000256" key="3">
    <source>
        <dbReference type="ARBA" id="ARBA00023002"/>
    </source>
</evidence>
<evidence type="ECO:0000313" key="9">
    <source>
        <dbReference type="EMBL" id="RKW69426.1"/>
    </source>
</evidence>
<sequence length="307" mass="32355">MASNSPRPSKADRLEAARAQARATRDAAEKKRRQRSLWIKIGVIVAAVAVVAGGIGIYVSTQFNPNNTVAKTGPVPANANQYGGVVNNGPNQLAESPADTPQEINTDTVEGAVGKQGEPTKPQGANDKANPAQVIVYVDLLCPFCKQFEDTNAALLETYVKDKKATVEYRMVTFLDRASSTNYPSRGANAMACVANEAPAAYMPFMKSLWKAVDEGLVNEQSASSGLTNAQLGERAVAAGAPDSVKSCIENGTYRPWVKLTTGLAQQANVQGTPSVLINGETYTGAADSAEAFKAFADEKIAAAAKK</sequence>
<dbReference type="Proteomes" id="UP000273119">
    <property type="component" value="Unassembled WGS sequence"/>
</dbReference>
<dbReference type="SUPFAM" id="SSF52833">
    <property type="entry name" value="Thioredoxin-like"/>
    <property type="match status" value="1"/>
</dbReference>
<feature type="transmembrane region" description="Helical" evidence="7">
    <location>
        <begin position="37"/>
        <end position="59"/>
    </location>
</feature>
<dbReference type="GO" id="GO:0016491">
    <property type="term" value="F:oxidoreductase activity"/>
    <property type="evidence" value="ECO:0007669"/>
    <property type="project" value="UniProtKB-KW"/>
</dbReference>
<keyword evidence="7" id="KW-0812">Transmembrane</keyword>
<dbReference type="Gene3D" id="3.40.30.10">
    <property type="entry name" value="Glutaredoxin"/>
    <property type="match status" value="1"/>
</dbReference>
<name>A0A496PFP0_9MICC</name>
<organism evidence="9 10">
    <name type="scientific">Galactobacter caseinivorans</name>
    <dbReference type="NCBI Taxonomy" id="2676123"/>
    <lineage>
        <taxon>Bacteria</taxon>
        <taxon>Bacillati</taxon>
        <taxon>Actinomycetota</taxon>
        <taxon>Actinomycetes</taxon>
        <taxon>Micrococcales</taxon>
        <taxon>Micrococcaceae</taxon>
        <taxon>Galactobacter</taxon>
    </lineage>
</organism>
<evidence type="ECO:0000256" key="5">
    <source>
        <dbReference type="ARBA" id="ARBA00023284"/>
    </source>
</evidence>
<comment type="similarity">
    <text evidence="1">Belongs to the thioredoxin family. DsbA subfamily.</text>
</comment>
<keyword evidence="2" id="KW-0732">Signal</keyword>
<evidence type="ECO:0000313" key="10">
    <source>
        <dbReference type="Proteomes" id="UP000273119"/>
    </source>
</evidence>
<evidence type="ECO:0000256" key="4">
    <source>
        <dbReference type="ARBA" id="ARBA00023157"/>
    </source>
</evidence>
<proteinExistence type="inferred from homology"/>
<dbReference type="PANTHER" id="PTHR13887:SF14">
    <property type="entry name" value="DISULFIDE BOND FORMATION PROTEIN D"/>
    <property type="match status" value="1"/>
</dbReference>
<dbReference type="EMBL" id="QQXL01000009">
    <property type="protein sequence ID" value="RKW69426.1"/>
    <property type="molecule type" value="Genomic_DNA"/>
</dbReference>
<evidence type="ECO:0000256" key="6">
    <source>
        <dbReference type="SAM" id="MobiDB-lite"/>
    </source>
</evidence>
<dbReference type="PANTHER" id="PTHR13887">
    <property type="entry name" value="GLUTATHIONE S-TRANSFERASE KAPPA"/>
    <property type="match status" value="1"/>
</dbReference>
<keyword evidence="4" id="KW-1015">Disulfide bond</keyword>
<accession>A0A496PFP0</accession>
<keyword evidence="7" id="KW-0472">Membrane</keyword>
<evidence type="ECO:0000256" key="7">
    <source>
        <dbReference type="SAM" id="Phobius"/>
    </source>
</evidence>
<evidence type="ECO:0000256" key="1">
    <source>
        <dbReference type="ARBA" id="ARBA00005791"/>
    </source>
</evidence>
<dbReference type="AlphaFoldDB" id="A0A496PFP0"/>